<gene>
    <name evidence="3" type="ORF">CAPTEDRAFT_136391</name>
</gene>
<dbReference type="PANTHER" id="PTHR21255">
    <property type="entry name" value="T-COMPLEX-ASSOCIATED-TESTIS-EXPRESSED 1/ DYNEIN LIGHT CHAIN"/>
    <property type="match status" value="1"/>
</dbReference>
<dbReference type="GO" id="GO:0045505">
    <property type="term" value="F:dynein intermediate chain binding"/>
    <property type="evidence" value="ECO:0007669"/>
    <property type="project" value="TreeGrafter"/>
</dbReference>
<evidence type="ECO:0000313" key="4">
    <source>
        <dbReference type="EnsemblMetazoa" id="CapteP136391"/>
    </source>
</evidence>
<evidence type="ECO:0008006" key="6">
    <source>
        <dbReference type="Google" id="ProtNLM"/>
    </source>
</evidence>
<dbReference type="InterPro" id="IPR005334">
    <property type="entry name" value="Tctex-1-like"/>
</dbReference>
<feature type="compositionally biased region" description="Polar residues" evidence="2">
    <location>
        <begin position="15"/>
        <end position="24"/>
    </location>
</feature>
<proteinExistence type="inferred from homology"/>
<dbReference type="GO" id="GO:0005868">
    <property type="term" value="C:cytoplasmic dynein complex"/>
    <property type="evidence" value="ECO:0007669"/>
    <property type="project" value="TreeGrafter"/>
</dbReference>
<dbReference type="HOGENOM" id="CLU_1604305_0_0_1"/>
<dbReference type="EnsemblMetazoa" id="CapteT136391">
    <property type="protein sequence ID" value="CapteP136391"/>
    <property type="gene ID" value="CapteG136391"/>
</dbReference>
<reference evidence="5" key="1">
    <citation type="submission" date="2012-12" db="EMBL/GenBank/DDBJ databases">
        <authorList>
            <person name="Hellsten U."/>
            <person name="Grimwood J."/>
            <person name="Chapman J.A."/>
            <person name="Shapiro H."/>
            <person name="Aerts A."/>
            <person name="Otillar R.P."/>
            <person name="Terry A.Y."/>
            <person name="Boore J.L."/>
            <person name="Simakov O."/>
            <person name="Marletaz F."/>
            <person name="Cho S.-J."/>
            <person name="Edsinger-Gonzales E."/>
            <person name="Havlak P."/>
            <person name="Kuo D.-H."/>
            <person name="Larsson T."/>
            <person name="Lv J."/>
            <person name="Arendt D."/>
            <person name="Savage R."/>
            <person name="Osoegawa K."/>
            <person name="de Jong P."/>
            <person name="Lindberg D.R."/>
            <person name="Seaver E.C."/>
            <person name="Weisblat D.A."/>
            <person name="Putnam N.H."/>
            <person name="Grigoriev I.V."/>
            <person name="Rokhsar D.S."/>
        </authorList>
    </citation>
    <scope>NUCLEOTIDE SEQUENCE</scope>
    <source>
        <strain evidence="5">I ESC-2004</strain>
    </source>
</reference>
<dbReference type="AlphaFoldDB" id="R7UJ08"/>
<accession>R7UJ08</accession>
<evidence type="ECO:0000313" key="5">
    <source>
        <dbReference type="Proteomes" id="UP000014760"/>
    </source>
</evidence>
<comment type="similarity">
    <text evidence="1">Belongs to the dynein light chain Tctex-type family.</text>
</comment>
<dbReference type="PANTHER" id="PTHR21255:SF65">
    <property type="entry name" value="TCTEX1 DOMAIN-CONTAINING PROTEIN 2"/>
    <property type="match status" value="1"/>
</dbReference>
<dbReference type="CDD" id="cd21451">
    <property type="entry name" value="DLC-like_TCTEX1D"/>
    <property type="match status" value="1"/>
</dbReference>
<keyword evidence="5" id="KW-1185">Reference proteome</keyword>
<organism evidence="3">
    <name type="scientific">Capitella teleta</name>
    <name type="common">Polychaete worm</name>
    <dbReference type="NCBI Taxonomy" id="283909"/>
    <lineage>
        <taxon>Eukaryota</taxon>
        <taxon>Metazoa</taxon>
        <taxon>Spiralia</taxon>
        <taxon>Lophotrochozoa</taxon>
        <taxon>Annelida</taxon>
        <taxon>Polychaeta</taxon>
        <taxon>Sedentaria</taxon>
        <taxon>Scolecida</taxon>
        <taxon>Capitellidae</taxon>
        <taxon>Capitella</taxon>
    </lineage>
</organism>
<evidence type="ECO:0000313" key="3">
    <source>
        <dbReference type="EMBL" id="ELU03272.1"/>
    </source>
</evidence>
<dbReference type="GO" id="GO:0007018">
    <property type="term" value="P:microtubule-based movement"/>
    <property type="evidence" value="ECO:0007669"/>
    <property type="project" value="TreeGrafter"/>
</dbReference>
<sequence length="166" mass="18655">MQSSQQRGRQARTAAPSSSGSALQPPSKPPLTPVIPHNDHWLNRPDEHEQDAQTQRRRYKMAPDEKQRFRCSQIAGVIERVLQSALQGQLYDEERSRELTAHLSEEIRKEVKQLGYERHKVVCHVYLGQPLSQGIEISSQFLGNADADSWAMGTFHSDALLAAASV</sequence>
<name>R7UJ08_CAPTE</name>
<protein>
    <recommendedName>
        <fullName evidence="6">Tctex1 domain-containing protein 2</fullName>
    </recommendedName>
</protein>
<dbReference type="OrthoDB" id="10248487at2759"/>
<reference evidence="3 5" key="2">
    <citation type="journal article" date="2013" name="Nature">
        <title>Insights into bilaterian evolution from three spiralian genomes.</title>
        <authorList>
            <person name="Simakov O."/>
            <person name="Marletaz F."/>
            <person name="Cho S.J."/>
            <person name="Edsinger-Gonzales E."/>
            <person name="Havlak P."/>
            <person name="Hellsten U."/>
            <person name="Kuo D.H."/>
            <person name="Larsson T."/>
            <person name="Lv J."/>
            <person name="Arendt D."/>
            <person name="Savage R."/>
            <person name="Osoegawa K."/>
            <person name="de Jong P."/>
            <person name="Grimwood J."/>
            <person name="Chapman J.A."/>
            <person name="Shapiro H."/>
            <person name="Aerts A."/>
            <person name="Otillar R.P."/>
            <person name="Terry A.Y."/>
            <person name="Boore J.L."/>
            <person name="Grigoriev I.V."/>
            <person name="Lindberg D.R."/>
            <person name="Seaver E.C."/>
            <person name="Weisblat D.A."/>
            <person name="Putnam N.H."/>
            <person name="Rokhsar D.S."/>
        </authorList>
    </citation>
    <scope>NUCLEOTIDE SEQUENCE</scope>
    <source>
        <strain evidence="3 5">I ESC-2004</strain>
    </source>
</reference>
<dbReference type="EMBL" id="AMQN01008518">
    <property type="status" value="NOT_ANNOTATED_CDS"/>
    <property type="molecule type" value="Genomic_DNA"/>
</dbReference>
<dbReference type="Pfam" id="PF03645">
    <property type="entry name" value="Tctex-1"/>
    <property type="match status" value="1"/>
</dbReference>
<dbReference type="GO" id="GO:0005737">
    <property type="term" value="C:cytoplasm"/>
    <property type="evidence" value="ECO:0007669"/>
    <property type="project" value="TreeGrafter"/>
</dbReference>
<evidence type="ECO:0000256" key="2">
    <source>
        <dbReference type="SAM" id="MobiDB-lite"/>
    </source>
</evidence>
<dbReference type="Gene3D" id="3.30.1140.40">
    <property type="entry name" value="Tctex-1"/>
    <property type="match status" value="1"/>
</dbReference>
<reference evidence="4" key="3">
    <citation type="submission" date="2015-06" db="UniProtKB">
        <authorList>
            <consortium name="EnsemblMetazoa"/>
        </authorList>
    </citation>
    <scope>IDENTIFICATION</scope>
</reference>
<dbReference type="Proteomes" id="UP000014760">
    <property type="component" value="Unassembled WGS sequence"/>
</dbReference>
<feature type="region of interest" description="Disordered" evidence="2">
    <location>
        <begin position="1"/>
        <end position="65"/>
    </location>
</feature>
<dbReference type="InterPro" id="IPR038586">
    <property type="entry name" value="Tctex-1-like_sf"/>
</dbReference>
<feature type="compositionally biased region" description="Basic and acidic residues" evidence="2">
    <location>
        <begin position="37"/>
        <end position="51"/>
    </location>
</feature>
<dbReference type="EMBL" id="KB303327">
    <property type="protein sequence ID" value="ELU03272.1"/>
    <property type="molecule type" value="Genomic_DNA"/>
</dbReference>
<evidence type="ECO:0000256" key="1">
    <source>
        <dbReference type="ARBA" id="ARBA00005361"/>
    </source>
</evidence>
<dbReference type="STRING" id="283909.R7UJ08"/>